<evidence type="ECO:0000313" key="2">
    <source>
        <dbReference type="Proteomes" id="UP000786693"/>
    </source>
</evidence>
<gene>
    <name evidence="1" type="ORF">JANAI62_21630</name>
</gene>
<dbReference type="Proteomes" id="UP000786693">
    <property type="component" value="Unassembled WGS sequence"/>
</dbReference>
<accession>A0ABQ4NMA4</accession>
<reference evidence="1 2" key="1">
    <citation type="submission" date="2021-05" db="EMBL/GenBank/DDBJ databases">
        <title>Bacteria Genome sequencing.</title>
        <authorList>
            <person name="Takabe Y."/>
            <person name="Nakajima Y."/>
            <person name="Suzuki S."/>
            <person name="Shiozaki T."/>
        </authorList>
    </citation>
    <scope>NUCLEOTIDE SEQUENCE [LARGE SCALE GENOMIC DNA]</scope>
    <source>
        <strain evidence="1 2">AI_62</strain>
    </source>
</reference>
<protein>
    <submittedName>
        <fullName evidence="1">Amino acid--[acyl-carrier-protein] ligase</fullName>
    </submittedName>
</protein>
<keyword evidence="2" id="KW-1185">Reference proteome</keyword>
<dbReference type="InterPro" id="IPR045864">
    <property type="entry name" value="aa-tRNA-synth_II/BPL/LPL"/>
</dbReference>
<dbReference type="EMBL" id="BPFH01000003">
    <property type="protein sequence ID" value="GIT95540.1"/>
    <property type="molecule type" value="Genomic_DNA"/>
</dbReference>
<organism evidence="1 2">
    <name type="scientific">Jannaschia pagri</name>
    <dbReference type="NCBI Taxonomy" id="2829797"/>
    <lineage>
        <taxon>Bacteria</taxon>
        <taxon>Pseudomonadati</taxon>
        <taxon>Pseudomonadota</taxon>
        <taxon>Alphaproteobacteria</taxon>
        <taxon>Rhodobacterales</taxon>
        <taxon>Roseobacteraceae</taxon>
        <taxon>Jannaschia</taxon>
    </lineage>
</organism>
<dbReference type="SUPFAM" id="SSF55681">
    <property type="entry name" value="Class II aaRS and biotin synthetases"/>
    <property type="match status" value="1"/>
</dbReference>
<comment type="caution">
    <text evidence="1">The sequence shown here is derived from an EMBL/GenBank/DDBJ whole genome shotgun (WGS) entry which is preliminary data.</text>
</comment>
<sequence length="289" mass="32653">MESYPGNYGLSGDFLSVVEALDNAISEMASKLGAVPQSFPVLLPISSLIENASIRNFPQQALLTSRITSRWHSEISDWPRLISEEESIRRLDDMVEASGAALSPTICYHCFEALKNTELDHESATFTALGMCHRHESDHGGSLDRLNSFRMREIVFFGDNDMVENSRVKVILDCIEMFRRLDLSFELKTADDPFFKEKIEIDPEMAFIDNLKHELRVKLPYLGQDVACMSFNNHQHMLTSIYAIRRKSGGKVSSGCVGIGYERTAFALFSQHGLHLKEWPTKVKTSLNL</sequence>
<dbReference type="GO" id="GO:0016874">
    <property type="term" value="F:ligase activity"/>
    <property type="evidence" value="ECO:0007669"/>
    <property type="project" value="UniProtKB-KW"/>
</dbReference>
<keyword evidence="1" id="KW-0436">Ligase</keyword>
<proteinExistence type="predicted"/>
<dbReference type="Gene3D" id="3.30.930.10">
    <property type="entry name" value="Bira Bifunctional Protein, Domain 2"/>
    <property type="match status" value="1"/>
</dbReference>
<evidence type="ECO:0000313" key="1">
    <source>
        <dbReference type="EMBL" id="GIT95540.1"/>
    </source>
</evidence>
<name>A0ABQ4NMA4_9RHOB</name>